<reference evidence="2" key="1">
    <citation type="submission" date="2023-06" db="EMBL/GenBank/DDBJ databases">
        <authorList>
            <person name="Kurt Z."/>
        </authorList>
    </citation>
    <scope>NUCLEOTIDE SEQUENCE</scope>
</reference>
<gene>
    <name evidence="2" type="ORF">HINF_LOCUS43147</name>
    <name evidence="3" type="ORF">HINF_LOCUS5334</name>
</gene>
<keyword evidence="1" id="KW-0812">Transmembrane</keyword>
<protein>
    <recommendedName>
        <fullName evidence="5">Transmembrane protein</fullName>
    </recommendedName>
</protein>
<evidence type="ECO:0000256" key="1">
    <source>
        <dbReference type="SAM" id="Phobius"/>
    </source>
</evidence>
<feature type="transmembrane region" description="Helical" evidence="1">
    <location>
        <begin position="524"/>
        <end position="542"/>
    </location>
</feature>
<name>A0AA86QKN7_9EUKA</name>
<dbReference type="EMBL" id="CAXDID020000010">
    <property type="protein sequence ID" value="CAL5979187.1"/>
    <property type="molecule type" value="Genomic_DNA"/>
</dbReference>
<organism evidence="2">
    <name type="scientific">Hexamita inflata</name>
    <dbReference type="NCBI Taxonomy" id="28002"/>
    <lineage>
        <taxon>Eukaryota</taxon>
        <taxon>Metamonada</taxon>
        <taxon>Diplomonadida</taxon>
        <taxon>Hexamitidae</taxon>
        <taxon>Hexamitinae</taxon>
        <taxon>Hexamita</taxon>
    </lineage>
</organism>
<keyword evidence="1" id="KW-1133">Transmembrane helix</keyword>
<accession>A0AA86QKN7</accession>
<dbReference type="AlphaFoldDB" id="A0AA86QKN7"/>
<keyword evidence="4" id="KW-1185">Reference proteome</keyword>
<evidence type="ECO:0000313" key="4">
    <source>
        <dbReference type="Proteomes" id="UP001642409"/>
    </source>
</evidence>
<sequence length="548" mass="63070">MIIVVQTLNIVMTDCYSTKSYLRGNPATLQLVLHLLPFESIALVTDGNMCQSYLPGKNVNVKLHYEDISFPASGVPITFKYAYNVEQTVVFQLSQADYDHILDYQDAMYELWFDTNFVNVNNSIDTISHTKQNGTGCFQSLYMEYTIYSDIIFNVVPNICQVVFDGSLVVSLEYALNGANTEIVIEPCQSGCEPTEFQTASSDFNQIRKYKLKRTPGTEAALQEFYEQYVKNRLTDMHLKLVYNDNGIDSVIYKQIEDKRAVDTWGCRTNDLFFYQQATLNPNQLFVAFRIALANKMMCDTHNATYVAVDVYVKDQFTTFRKYDIYDLETFNNQVGLQFDLDDTLLKLRDQFSSKTNQLLVFSFMDSQNVIQYEVSSYGAAKFGCIVSAALLTYANQTCLRVQYDQQPVCKQRRLLSTDYNTLSINFKQNNTIQCVGFYDFHQQIDYQVFDTKCFTCADFVGQQWGMEYIGYTCEENQQIMKSKIKLSNKYELTFGIVTNLESSIQNGAIREDAIMPILRQMQFTSIVLIVVVIIGVIWTLLQFRTRD</sequence>
<keyword evidence="1" id="KW-0472">Membrane</keyword>
<evidence type="ECO:0000313" key="2">
    <source>
        <dbReference type="EMBL" id="CAI9955502.1"/>
    </source>
</evidence>
<reference evidence="3 4" key="2">
    <citation type="submission" date="2024-07" db="EMBL/GenBank/DDBJ databases">
        <authorList>
            <person name="Akdeniz Z."/>
        </authorList>
    </citation>
    <scope>NUCLEOTIDE SEQUENCE [LARGE SCALE GENOMIC DNA]</scope>
</reference>
<dbReference type="EMBL" id="CATOUU010000865">
    <property type="protein sequence ID" value="CAI9955502.1"/>
    <property type="molecule type" value="Genomic_DNA"/>
</dbReference>
<dbReference type="Proteomes" id="UP001642409">
    <property type="component" value="Unassembled WGS sequence"/>
</dbReference>
<evidence type="ECO:0008006" key="5">
    <source>
        <dbReference type="Google" id="ProtNLM"/>
    </source>
</evidence>
<comment type="caution">
    <text evidence="2">The sequence shown here is derived from an EMBL/GenBank/DDBJ whole genome shotgun (WGS) entry which is preliminary data.</text>
</comment>
<evidence type="ECO:0000313" key="3">
    <source>
        <dbReference type="EMBL" id="CAL5979187.1"/>
    </source>
</evidence>
<proteinExistence type="predicted"/>